<organism evidence="3 4">
    <name type="scientific">Coprinellus micaceus</name>
    <name type="common">Glistening ink-cap mushroom</name>
    <name type="synonym">Coprinus micaceus</name>
    <dbReference type="NCBI Taxonomy" id="71717"/>
    <lineage>
        <taxon>Eukaryota</taxon>
        <taxon>Fungi</taxon>
        <taxon>Dikarya</taxon>
        <taxon>Basidiomycota</taxon>
        <taxon>Agaricomycotina</taxon>
        <taxon>Agaricomycetes</taxon>
        <taxon>Agaricomycetidae</taxon>
        <taxon>Agaricales</taxon>
        <taxon>Agaricineae</taxon>
        <taxon>Psathyrellaceae</taxon>
        <taxon>Coprinellus</taxon>
    </lineage>
</organism>
<dbReference type="EMBL" id="QPFP01000063">
    <property type="protein sequence ID" value="TEB24723.1"/>
    <property type="molecule type" value="Genomic_DNA"/>
</dbReference>
<keyword evidence="4" id="KW-1185">Reference proteome</keyword>
<reference evidence="3 4" key="1">
    <citation type="journal article" date="2019" name="Nat. Ecol. Evol.">
        <title>Megaphylogeny resolves global patterns of mushroom evolution.</title>
        <authorList>
            <person name="Varga T."/>
            <person name="Krizsan K."/>
            <person name="Foldi C."/>
            <person name="Dima B."/>
            <person name="Sanchez-Garcia M."/>
            <person name="Sanchez-Ramirez S."/>
            <person name="Szollosi G.J."/>
            <person name="Szarkandi J.G."/>
            <person name="Papp V."/>
            <person name="Albert L."/>
            <person name="Andreopoulos W."/>
            <person name="Angelini C."/>
            <person name="Antonin V."/>
            <person name="Barry K.W."/>
            <person name="Bougher N.L."/>
            <person name="Buchanan P."/>
            <person name="Buyck B."/>
            <person name="Bense V."/>
            <person name="Catcheside P."/>
            <person name="Chovatia M."/>
            <person name="Cooper J."/>
            <person name="Damon W."/>
            <person name="Desjardin D."/>
            <person name="Finy P."/>
            <person name="Geml J."/>
            <person name="Haridas S."/>
            <person name="Hughes K."/>
            <person name="Justo A."/>
            <person name="Karasinski D."/>
            <person name="Kautmanova I."/>
            <person name="Kiss B."/>
            <person name="Kocsube S."/>
            <person name="Kotiranta H."/>
            <person name="LaButti K.M."/>
            <person name="Lechner B.E."/>
            <person name="Liimatainen K."/>
            <person name="Lipzen A."/>
            <person name="Lukacs Z."/>
            <person name="Mihaltcheva S."/>
            <person name="Morgado L.N."/>
            <person name="Niskanen T."/>
            <person name="Noordeloos M.E."/>
            <person name="Ohm R.A."/>
            <person name="Ortiz-Santana B."/>
            <person name="Ovrebo C."/>
            <person name="Racz N."/>
            <person name="Riley R."/>
            <person name="Savchenko A."/>
            <person name="Shiryaev A."/>
            <person name="Soop K."/>
            <person name="Spirin V."/>
            <person name="Szebenyi C."/>
            <person name="Tomsovsky M."/>
            <person name="Tulloss R.E."/>
            <person name="Uehling J."/>
            <person name="Grigoriev I.V."/>
            <person name="Vagvolgyi C."/>
            <person name="Papp T."/>
            <person name="Martin F.M."/>
            <person name="Miettinen O."/>
            <person name="Hibbett D.S."/>
            <person name="Nagy L.G."/>
        </authorList>
    </citation>
    <scope>NUCLEOTIDE SEQUENCE [LARGE SCALE GENOMIC DNA]</scope>
    <source>
        <strain evidence="3 4">FP101781</strain>
    </source>
</reference>
<feature type="transmembrane region" description="Helical" evidence="1">
    <location>
        <begin position="59"/>
        <end position="77"/>
    </location>
</feature>
<feature type="domain" description="DUF6533" evidence="2">
    <location>
        <begin position="25"/>
        <end position="70"/>
    </location>
</feature>
<accession>A0A4Y7SS75</accession>
<evidence type="ECO:0000313" key="4">
    <source>
        <dbReference type="Proteomes" id="UP000298030"/>
    </source>
</evidence>
<dbReference type="Pfam" id="PF20151">
    <property type="entry name" value="DUF6533"/>
    <property type="match status" value="1"/>
</dbReference>
<evidence type="ECO:0000313" key="3">
    <source>
        <dbReference type="EMBL" id="TEB24723.1"/>
    </source>
</evidence>
<feature type="transmembrane region" description="Helical" evidence="1">
    <location>
        <begin position="97"/>
        <end position="120"/>
    </location>
</feature>
<feature type="transmembrane region" description="Helical" evidence="1">
    <location>
        <begin position="20"/>
        <end position="39"/>
    </location>
</feature>
<evidence type="ECO:0000256" key="1">
    <source>
        <dbReference type="SAM" id="Phobius"/>
    </source>
</evidence>
<feature type="transmembrane region" description="Helical" evidence="1">
    <location>
        <begin position="259"/>
        <end position="279"/>
    </location>
</feature>
<feature type="transmembrane region" description="Helical" evidence="1">
    <location>
        <begin position="190"/>
        <end position="209"/>
    </location>
</feature>
<gene>
    <name evidence="3" type="ORF">FA13DRAFT_1796928</name>
</gene>
<keyword evidence="1" id="KW-0472">Membrane</keyword>
<dbReference type="AlphaFoldDB" id="A0A4Y7SS75"/>
<comment type="caution">
    <text evidence="3">The sequence shown here is derived from an EMBL/GenBank/DDBJ whole genome shotgun (WGS) entry which is preliminary data.</text>
</comment>
<feature type="transmembrane region" description="Helical" evidence="1">
    <location>
        <begin position="127"/>
        <end position="151"/>
    </location>
</feature>
<keyword evidence="1" id="KW-0812">Transmembrane</keyword>
<feature type="transmembrane region" description="Helical" evidence="1">
    <location>
        <begin position="229"/>
        <end position="247"/>
    </location>
</feature>
<name>A0A4Y7SS75_COPMI</name>
<sequence>MSEMSEEEFVQALSEAVSLWRMQEYVEISFYAFYVYYVLITMDKDVSIIFPQKWNRGKVLYIVCRYGMLVHIALHLARDYRNYFVISPVNCKVLQAIYDIALWLVFLASDIALGLCLSALLGAGKLVAIIILILFAGPSFVSFVFTTVSGIQAPADPITELDQELGYPCYITSSEQWETTIGVIGEKPRAYVSLAVTAVLVLLAFVTVAIRYKNQTSRLFQTIRRDGGIYYFSLLGLRLASVILRVTGQARLDTSPPAAILYSAISDVLIPILAQRLMINMRKVDYVGTRPYASTLLFAHSPPGGSEYVPNKMDDSLELYSTSSGIRLKGSPVATSEKSDARTFA</sequence>
<proteinExistence type="predicted"/>
<evidence type="ECO:0000259" key="2">
    <source>
        <dbReference type="Pfam" id="PF20151"/>
    </source>
</evidence>
<keyword evidence="1" id="KW-1133">Transmembrane helix</keyword>
<protein>
    <recommendedName>
        <fullName evidence="2">DUF6533 domain-containing protein</fullName>
    </recommendedName>
</protein>
<dbReference type="InterPro" id="IPR045340">
    <property type="entry name" value="DUF6533"/>
</dbReference>
<dbReference type="Proteomes" id="UP000298030">
    <property type="component" value="Unassembled WGS sequence"/>
</dbReference>